<dbReference type="OrthoDB" id="5386682at2759"/>
<proteinExistence type="predicted"/>
<evidence type="ECO:0000313" key="2">
    <source>
        <dbReference type="EMBL" id="RGP77018.1"/>
    </source>
</evidence>
<dbReference type="STRING" id="694270.A0A395SX02"/>
<dbReference type="Proteomes" id="UP000266234">
    <property type="component" value="Unassembled WGS sequence"/>
</dbReference>
<evidence type="ECO:0000259" key="1">
    <source>
        <dbReference type="Pfam" id="PF06985"/>
    </source>
</evidence>
<dbReference type="AlphaFoldDB" id="A0A395SX02"/>
<dbReference type="InterPro" id="IPR010730">
    <property type="entry name" value="HET"/>
</dbReference>
<gene>
    <name evidence="2" type="ORF">FLONG3_4847</name>
</gene>
<reference evidence="2 3" key="1">
    <citation type="journal article" date="2018" name="PLoS Pathog.">
        <title>Evolution of structural diversity of trichothecenes, a family of toxins produced by plant pathogenic and entomopathogenic fungi.</title>
        <authorList>
            <person name="Proctor R.H."/>
            <person name="McCormick S.P."/>
            <person name="Kim H.S."/>
            <person name="Cardoza R.E."/>
            <person name="Stanley A.M."/>
            <person name="Lindo L."/>
            <person name="Kelly A."/>
            <person name="Brown D.W."/>
            <person name="Lee T."/>
            <person name="Vaughan M.M."/>
            <person name="Alexander N.J."/>
            <person name="Busman M."/>
            <person name="Gutierrez S."/>
        </authorList>
    </citation>
    <scope>NUCLEOTIDE SEQUENCE [LARGE SCALE GENOMIC DNA]</scope>
    <source>
        <strain evidence="2 3">NRRL 20695</strain>
    </source>
</reference>
<accession>A0A395SX02</accession>
<sequence>MSTSIKKEEFSYRPLVDQAFPIRVLQVDPGDVSEPLSCRLVNYADATERGWTCLSYTWGTEPPSTKIVINGSFFPVRTNVYDFLREAQRQRLTNLWIDSICINQSDTDERNAQVALMSRIYSQARLAIVWLGQTSCALERAVKHLDSNFPANTVTIRAAAAQPVCCKLSPAECSSLFEACGAEIWTRRWVKQEIMLPEIVILHCGKASINISVFFAAIDALVDYGTLHNHTVTSTSQQANTSVEKQDIRKICFCDEHNFDQLHRQCANVLAFRSAIRFKKSQNQLPMLLKTFQDSMCTDFHDHVYSFRGVMEEGMSLEVDYNNSRTSMLLDTLDFIAQTTHPRLVGSSAAERDLLVDLYRGFNITEDGLENIFGFFKTCFVLQVGYNFDMLRKDVSVWTFLDSITDSDEFMALPWRETRMCRDCGRMVLNERDLDERHTVLNQLRPDPEMSKRGVWIYGLRSGDVTGLMGLRAVYSPRWLYGCSEDTLRLLRSGIDDDHPLRAMSFETSGKDPELVDWLSEVKDSLVVMVTDRDDAAYQVQIFIMPRCKSEECLLAEKPGPQVESS</sequence>
<dbReference type="Pfam" id="PF06985">
    <property type="entry name" value="HET"/>
    <property type="match status" value="1"/>
</dbReference>
<dbReference type="InterPro" id="IPR052895">
    <property type="entry name" value="HetReg/Transcr_Mod"/>
</dbReference>
<dbReference type="EMBL" id="PXOG01000102">
    <property type="protein sequence ID" value="RGP77018.1"/>
    <property type="molecule type" value="Genomic_DNA"/>
</dbReference>
<comment type="caution">
    <text evidence="2">The sequence shown here is derived from an EMBL/GenBank/DDBJ whole genome shotgun (WGS) entry which is preliminary data.</text>
</comment>
<evidence type="ECO:0000313" key="3">
    <source>
        <dbReference type="Proteomes" id="UP000266234"/>
    </source>
</evidence>
<feature type="domain" description="Heterokaryon incompatibility" evidence="1">
    <location>
        <begin position="51"/>
        <end position="193"/>
    </location>
</feature>
<protein>
    <submittedName>
        <fullName evidence="2">Heterokaryon incompatibility-domain-containing</fullName>
    </submittedName>
</protein>
<organism evidence="2 3">
    <name type="scientific">Fusarium longipes</name>
    <dbReference type="NCBI Taxonomy" id="694270"/>
    <lineage>
        <taxon>Eukaryota</taxon>
        <taxon>Fungi</taxon>
        <taxon>Dikarya</taxon>
        <taxon>Ascomycota</taxon>
        <taxon>Pezizomycotina</taxon>
        <taxon>Sordariomycetes</taxon>
        <taxon>Hypocreomycetidae</taxon>
        <taxon>Hypocreales</taxon>
        <taxon>Nectriaceae</taxon>
        <taxon>Fusarium</taxon>
    </lineage>
</organism>
<name>A0A395SX02_9HYPO</name>
<keyword evidence="3" id="KW-1185">Reference proteome</keyword>
<dbReference type="PANTHER" id="PTHR24148">
    <property type="entry name" value="ANKYRIN REPEAT DOMAIN-CONTAINING PROTEIN 39 HOMOLOG-RELATED"/>
    <property type="match status" value="1"/>
</dbReference>
<dbReference type="PANTHER" id="PTHR24148:SF73">
    <property type="entry name" value="HET DOMAIN PROTEIN (AFU_ORTHOLOGUE AFUA_8G01020)"/>
    <property type="match status" value="1"/>
</dbReference>